<proteinExistence type="predicted"/>
<dbReference type="EMBL" id="KB446572">
    <property type="protein sequence ID" value="EME77000.1"/>
    <property type="molecule type" value="Genomic_DNA"/>
</dbReference>
<evidence type="ECO:0000313" key="3">
    <source>
        <dbReference type="Proteomes" id="UP000016932"/>
    </source>
</evidence>
<protein>
    <submittedName>
        <fullName evidence="2">Uncharacterized protein</fullName>
    </submittedName>
</protein>
<gene>
    <name evidence="2" type="ORF">MYCFIDRAFT_180485</name>
</gene>
<evidence type="ECO:0000313" key="2">
    <source>
        <dbReference type="EMBL" id="EME77000.1"/>
    </source>
</evidence>
<sequence>MKLFSSSTLTTKAIDPFMNVAKNSCIKKKHRDRLDATTSTACKCCTLCLSGLMISPIGKACYSLARRYIPCFQKASLGPRPASQSSDPAGRGPARDRGEIGISPAVHASTYNRLQLLLDQFLGRRPSPMLEIEYDVRAGVGAL</sequence>
<dbReference type="Proteomes" id="UP000016932">
    <property type="component" value="Unassembled WGS sequence"/>
</dbReference>
<dbReference type="HOGENOM" id="CLU_1807051_0_0_1"/>
<name>M2YGR4_PSEFD</name>
<dbReference type="VEuPathDB" id="FungiDB:MYCFIDRAFT_180485"/>
<keyword evidence="3" id="KW-1185">Reference proteome</keyword>
<accession>M2YGR4</accession>
<reference evidence="2 3" key="1">
    <citation type="journal article" date="2012" name="PLoS Pathog.">
        <title>Diverse lifestyles and strategies of plant pathogenesis encoded in the genomes of eighteen Dothideomycetes fungi.</title>
        <authorList>
            <person name="Ohm R.A."/>
            <person name="Feau N."/>
            <person name="Henrissat B."/>
            <person name="Schoch C.L."/>
            <person name="Horwitz B.A."/>
            <person name="Barry K.W."/>
            <person name="Condon B.J."/>
            <person name="Copeland A.C."/>
            <person name="Dhillon B."/>
            <person name="Glaser F."/>
            <person name="Hesse C.N."/>
            <person name="Kosti I."/>
            <person name="LaButti K."/>
            <person name="Lindquist E.A."/>
            <person name="Lucas S."/>
            <person name="Salamov A.A."/>
            <person name="Bradshaw R.E."/>
            <person name="Ciuffetti L."/>
            <person name="Hamelin R.C."/>
            <person name="Kema G.H.J."/>
            <person name="Lawrence C."/>
            <person name="Scott J.A."/>
            <person name="Spatafora J.W."/>
            <person name="Turgeon B.G."/>
            <person name="de Wit P.J.G.M."/>
            <person name="Zhong S."/>
            <person name="Goodwin S.B."/>
            <person name="Grigoriev I.V."/>
        </authorList>
    </citation>
    <scope>NUCLEOTIDE SEQUENCE [LARGE SCALE GENOMIC DNA]</scope>
    <source>
        <strain evidence="2 3">CIRAD86</strain>
    </source>
</reference>
<evidence type="ECO:0000256" key="1">
    <source>
        <dbReference type="SAM" id="MobiDB-lite"/>
    </source>
</evidence>
<organism evidence="2 3">
    <name type="scientific">Pseudocercospora fijiensis (strain CIRAD86)</name>
    <name type="common">Black leaf streak disease fungus</name>
    <name type="synonym">Mycosphaerella fijiensis</name>
    <dbReference type="NCBI Taxonomy" id="383855"/>
    <lineage>
        <taxon>Eukaryota</taxon>
        <taxon>Fungi</taxon>
        <taxon>Dikarya</taxon>
        <taxon>Ascomycota</taxon>
        <taxon>Pezizomycotina</taxon>
        <taxon>Dothideomycetes</taxon>
        <taxon>Dothideomycetidae</taxon>
        <taxon>Mycosphaerellales</taxon>
        <taxon>Mycosphaerellaceae</taxon>
        <taxon>Pseudocercospora</taxon>
    </lineage>
</organism>
<dbReference type="RefSeq" id="XP_007932439.1">
    <property type="nucleotide sequence ID" value="XM_007934248.1"/>
</dbReference>
<feature type="region of interest" description="Disordered" evidence="1">
    <location>
        <begin position="77"/>
        <end position="99"/>
    </location>
</feature>
<dbReference type="AlphaFoldDB" id="M2YGR4"/>
<dbReference type="KEGG" id="pfj:MYCFIDRAFT_180485"/>
<dbReference type="GeneID" id="19334421"/>